<proteinExistence type="predicted"/>
<feature type="transmembrane region" description="Helical" evidence="2">
    <location>
        <begin position="349"/>
        <end position="375"/>
    </location>
</feature>
<feature type="transmembrane region" description="Helical" evidence="2">
    <location>
        <begin position="256"/>
        <end position="277"/>
    </location>
</feature>
<dbReference type="OrthoDB" id="10362120at2759"/>
<feature type="compositionally biased region" description="Polar residues" evidence="1">
    <location>
        <begin position="82"/>
        <end position="92"/>
    </location>
</feature>
<comment type="caution">
    <text evidence="3">The sequence shown here is derived from an EMBL/GenBank/DDBJ whole genome shotgun (WGS) entry which is preliminary data.</text>
</comment>
<keyword evidence="2" id="KW-1133">Transmembrane helix</keyword>
<feature type="transmembrane region" description="Helical" evidence="2">
    <location>
        <begin position="224"/>
        <end position="244"/>
    </location>
</feature>
<evidence type="ECO:0000256" key="2">
    <source>
        <dbReference type="SAM" id="Phobius"/>
    </source>
</evidence>
<dbReference type="Proteomes" id="UP000604046">
    <property type="component" value="Unassembled WGS sequence"/>
</dbReference>
<organism evidence="3 4">
    <name type="scientific">Symbiodinium natans</name>
    <dbReference type="NCBI Taxonomy" id="878477"/>
    <lineage>
        <taxon>Eukaryota</taxon>
        <taxon>Sar</taxon>
        <taxon>Alveolata</taxon>
        <taxon>Dinophyceae</taxon>
        <taxon>Suessiales</taxon>
        <taxon>Symbiodiniaceae</taxon>
        <taxon>Symbiodinium</taxon>
    </lineage>
</organism>
<evidence type="ECO:0000256" key="1">
    <source>
        <dbReference type="SAM" id="MobiDB-lite"/>
    </source>
</evidence>
<name>A0A812UGH9_9DINO</name>
<keyword evidence="4" id="KW-1185">Reference proteome</keyword>
<evidence type="ECO:0000313" key="3">
    <source>
        <dbReference type="EMBL" id="CAE7568003.1"/>
    </source>
</evidence>
<dbReference type="EMBL" id="CAJNDS010002701">
    <property type="protein sequence ID" value="CAE7568003.1"/>
    <property type="molecule type" value="Genomic_DNA"/>
</dbReference>
<evidence type="ECO:0000313" key="4">
    <source>
        <dbReference type="Proteomes" id="UP000604046"/>
    </source>
</evidence>
<reference evidence="3" key="1">
    <citation type="submission" date="2021-02" db="EMBL/GenBank/DDBJ databases">
        <authorList>
            <person name="Dougan E. K."/>
            <person name="Rhodes N."/>
            <person name="Thang M."/>
            <person name="Chan C."/>
        </authorList>
    </citation>
    <scope>NUCLEOTIDE SEQUENCE</scope>
</reference>
<feature type="transmembrane region" description="Helical" evidence="2">
    <location>
        <begin position="427"/>
        <end position="451"/>
    </location>
</feature>
<keyword evidence="2" id="KW-0812">Transmembrane</keyword>
<gene>
    <name evidence="3" type="ORF">SNAT2548_LOCUS32246</name>
</gene>
<protein>
    <submittedName>
        <fullName evidence="3">Uncharacterized protein</fullName>
    </submittedName>
</protein>
<feature type="transmembrane region" description="Helical" evidence="2">
    <location>
        <begin position="315"/>
        <end position="337"/>
    </location>
</feature>
<keyword evidence="2" id="KW-0472">Membrane</keyword>
<sequence>MHAPTQLLPPLAVEKPGSSTESKLDLLLSRVEESHCLQLEMFGMLQKIGIEIGSHSHESSNPRTARRVTERSAQRSEPRHSFLSSEMTNSRPPSMKKMEDALFRELGGLLESSAALGPLARSSGACRSSGVGRSTVLSAADHGGMNFHEDENEICLPGRLPAEAKASLAVSATRLQSMNRQSQAFILSKMAKIDESRTKSSPRSLQLDRTDRLMGSNLLLSRPWLLRSLVAFACFSQIATIIALKIVGKGQLQGHGFTLLSSLLYAAAAGGSLQLLGRANRSPDLELAITRLHSFVADFTLRWNDVSGKEWRKFLAGWLVLVVVFSATQGFEAWLLSRDLMAEDSLTQALSYAVAALSALSLCVSGGVVTLTGYMQSHVMIGLHKSLDCWCCDIANNQDFEAGVQNWNGMQALLKCVARELANSFLLLHTLAVVGFACFLTGCATIAAKLITHGKLQDRLRVLWRLGCLSLF</sequence>
<feature type="region of interest" description="Disordered" evidence="1">
    <location>
        <begin position="54"/>
        <end position="94"/>
    </location>
</feature>
<feature type="compositionally biased region" description="Basic and acidic residues" evidence="1">
    <location>
        <begin position="67"/>
        <end position="80"/>
    </location>
</feature>
<accession>A0A812UGH9</accession>
<dbReference type="AlphaFoldDB" id="A0A812UGH9"/>